<name>A0A6J7Q5A1_9ZZZZ</name>
<organism evidence="1">
    <name type="scientific">freshwater metagenome</name>
    <dbReference type="NCBI Taxonomy" id="449393"/>
    <lineage>
        <taxon>unclassified sequences</taxon>
        <taxon>metagenomes</taxon>
        <taxon>ecological metagenomes</taxon>
    </lineage>
</organism>
<sequence>MVPSLRYIHYFWLYYFWFSRYIGANLCADKPAKPTLVTAPCNALAVRAPCITALPCSPWCLTGLNELLIQQRCVGAVYIAYAYTQPTLAIC</sequence>
<protein>
    <submittedName>
        <fullName evidence="1">Unannotated protein</fullName>
    </submittedName>
</protein>
<reference evidence="1" key="1">
    <citation type="submission" date="2020-05" db="EMBL/GenBank/DDBJ databases">
        <authorList>
            <person name="Chiriac C."/>
            <person name="Salcher M."/>
            <person name="Ghai R."/>
            <person name="Kavagutti S V."/>
        </authorList>
    </citation>
    <scope>NUCLEOTIDE SEQUENCE</scope>
</reference>
<proteinExistence type="predicted"/>
<dbReference type="AlphaFoldDB" id="A0A6J7Q5A1"/>
<dbReference type="EMBL" id="CAFBPF010000091">
    <property type="protein sequence ID" value="CAB5012788.1"/>
    <property type="molecule type" value="Genomic_DNA"/>
</dbReference>
<accession>A0A6J7Q5A1</accession>
<evidence type="ECO:0000313" key="1">
    <source>
        <dbReference type="EMBL" id="CAB5012788.1"/>
    </source>
</evidence>
<gene>
    <name evidence="1" type="ORF">UFOPK4071_00808</name>
</gene>